<dbReference type="Pfam" id="PF01725">
    <property type="entry name" value="Ham1p_like"/>
    <property type="match status" value="1"/>
</dbReference>
<organism evidence="3 4">
    <name type="scientific">Candidatus Uhrbacteria bacterium RIFCSPHIGHO2_12_FULL_54_23</name>
    <dbReference type="NCBI Taxonomy" id="1802397"/>
    <lineage>
        <taxon>Bacteria</taxon>
        <taxon>Candidatus Uhriibacteriota</taxon>
    </lineage>
</organism>
<dbReference type="GO" id="GO:0047429">
    <property type="term" value="F:nucleoside triphosphate diphosphatase activity"/>
    <property type="evidence" value="ECO:0007669"/>
    <property type="project" value="InterPro"/>
</dbReference>
<dbReference type="GO" id="GO:0009143">
    <property type="term" value="P:nucleoside triphosphate catabolic process"/>
    <property type="evidence" value="ECO:0007669"/>
    <property type="project" value="InterPro"/>
</dbReference>
<dbReference type="SUPFAM" id="SSF52972">
    <property type="entry name" value="ITPase-like"/>
    <property type="match status" value="1"/>
</dbReference>
<reference evidence="3 4" key="1">
    <citation type="journal article" date="2016" name="Nat. Commun.">
        <title>Thousands of microbial genomes shed light on interconnected biogeochemical processes in an aquifer system.</title>
        <authorList>
            <person name="Anantharaman K."/>
            <person name="Brown C.T."/>
            <person name="Hug L.A."/>
            <person name="Sharon I."/>
            <person name="Castelle C.J."/>
            <person name="Probst A.J."/>
            <person name="Thomas B.C."/>
            <person name="Singh A."/>
            <person name="Wilkins M.J."/>
            <person name="Karaoz U."/>
            <person name="Brodie E.L."/>
            <person name="Williams K.H."/>
            <person name="Hubbard S.S."/>
            <person name="Banfield J.F."/>
        </authorList>
    </citation>
    <scope>NUCLEOTIDE SEQUENCE [LARGE SCALE GENOMIC DNA]</scope>
</reference>
<dbReference type="CDD" id="cd00515">
    <property type="entry name" value="HAM1"/>
    <property type="match status" value="1"/>
</dbReference>
<evidence type="ECO:0008006" key="5">
    <source>
        <dbReference type="Google" id="ProtNLM"/>
    </source>
</evidence>
<dbReference type="InterPro" id="IPR002637">
    <property type="entry name" value="RdgB/HAM1"/>
</dbReference>
<comment type="caution">
    <text evidence="3">The sequence shown here is derived from an EMBL/GenBank/DDBJ whole genome shotgun (WGS) entry which is preliminary data.</text>
</comment>
<keyword evidence="2" id="KW-0378">Hydrolase</keyword>
<proteinExistence type="inferred from homology"/>
<dbReference type="Gene3D" id="3.90.950.10">
    <property type="match status" value="1"/>
</dbReference>
<dbReference type="EMBL" id="MGEF01000039">
    <property type="protein sequence ID" value="OGL78080.1"/>
    <property type="molecule type" value="Genomic_DNA"/>
</dbReference>
<dbReference type="AlphaFoldDB" id="A0A1F7UIG3"/>
<dbReference type="GO" id="GO:0005737">
    <property type="term" value="C:cytoplasm"/>
    <property type="evidence" value="ECO:0007669"/>
    <property type="project" value="TreeGrafter"/>
</dbReference>
<gene>
    <name evidence="3" type="ORF">A3J43_04150</name>
</gene>
<dbReference type="STRING" id="1802397.A3J43_04150"/>
<sequence>MSLHFVTGNKNKLREAEKIIGISLVSSDFNLIEIQDRDVKKIAEHKVREAWGMAHEPVFVWDQAVYMDCLNGFPGPLIKWFWEQVTLEKMCQIANYFDNHAITTETALAYFDGKEIKTFTARREGTMPQAPRGDKGWGWDAIFIPAGSAKTYAEMDEDEMLQHRTHRVTLEKLRDYLKAITL</sequence>
<protein>
    <recommendedName>
        <fullName evidence="5">Non-canonical purine NTP pyrophosphatase, RdgB/HAM1 family</fullName>
    </recommendedName>
</protein>
<evidence type="ECO:0000256" key="2">
    <source>
        <dbReference type="ARBA" id="ARBA00022801"/>
    </source>
</evidence>
<dbReference type="InterPro" id="IPR029001">
    <property type="entry name" value="ITPase-like_fam"/>
</dbReference>
<evidence type="ECO:0000313" key="4">
    <source>
        <dbReference type="Proteomes" id="UP000176604"/>
    </source>
</evidence>
<dbReference type="PANTHER" id="PTHR11067:SF9">
    <property type="entry name" value="INOSINE TRIPHOSPHATE PYROPHOSPHATASE"/>
    <property type="match status" value="1"/>
</dbReference>
<accession>A0A1F7UIG3</accession>
<evidence type="ECO:0000256" key="1">
    <source>
        <dbReference type="ARBA" id="ARBA00008023"/>
    </source>
</evidence>
<dbReference type="Proteomes" id="UP000176604">
    <property type="component" value="Unassembled WGS sequence"/>
</dbReference>
<evidence type="ECO:0000313" key="3">
    <source>
        <dbReference type="EMBL" id="OGL78080.1"/>
    </source>
</evidence>
<dbReference type="PANTHER" id="PTHR11067">
    <property type="entry name" value="INOSINE TRIPHOSPHATE PYROPHOSPHATASE/HAM1 PROTEIN"/>
    <property type="match status" value="1"/>
</dbReference>
<comment type="similarity">
    <text evidence="1">Belongs to the HAM1 NTPase family.</text>
</comment>
<name>A0A1F7UIG3_9BACT</name>